<dbReference type="Proteomes" id="UP000197138">
    <property type="component" value="Unassembled WGS sequence"/>
</dbReference>
<protein>
    <submittedName>
        <fullName evidence="5 6">Uncharacterized protein LOC116207648</fullName>
    </submittedName>
</protein>
<evidence type="ECO:0000313" key="5">
    <source>
        <dbReference type="RefSeq" id="XP_031396549.1"/>
    </source>
</evidence>
<dbReference type="RefSeq" id="XP_031396551.1">
    <property type="nucleotide sequence ID" value="XM_031540691.1"/>
</dbReference>
<dbReference type="AlphaFoldDB" id="A0A218VWL0"/>
<reference evidence="5 6" key="4">
    <citation type="submission" date="2025-04" db="UniProtKB">
        <authorList>
            <consortium name="RefSeq"/>
        </authorList>
    </citation>
    <scope>IDENTIFICATION</scope>
    <source>
        <tissue evidence="5 6">Leaf</tissue>
    </source>
</reference>
<dbReference type="GeneID" id="116207648"/>
<gene>
    <name evidence="5 6 7" type="primary">LOC116207648</name>
    <name evidence="2" type="ORF">CDL15_Pgr020575</name>
</gene>
<name>A0A218VWL0_PUNGR</name>
<evidence type="ECO:0000313" key="4">
    <source>
        <dbReference type="Proteomes" id="UP000515151"/>
    </source>
</evidence>
<dbReference type="PANTHER" id="PTHR34952">
    <property type="entry name" value="OS05G0113500 PROTEIN"/>
    <property type="match status" value="1"/>
</dbReference>
<dbReference type="OrthoDB" id="2016966at2759"/>
<dbReference type="Proteomes" id="UP000515151">
    <property type="component" value="Chromosome 5"/>
</dbReference>
<dbReference type="EMBL" id="MTKT01005809">
    <property type="protein sequence ID" value="OWM64608.1"/>
    <property type="molecule type" value="Genomic_DNA"/>
</dbReference>
<dbReference type="RefSeq" id="XP_031396550.1">
    <property type="nucleotide sequence ID" value="XM_031540690.1"/>
</dbReference>
<reference evidence="2" key="2">
    <citation type="submission" date="2017-06" db="EMBL/GenBank/DDBJ databases">
        <title>The pomegranate genome and the genomics of punicalagin biosynthesis.</title>
        <authorList>
            <person name="Xu C."/>
        </authorList>
    </citation>
    <scope>NUCLEOTIDE SEQUENCE [LARGE SCALE GENOMIC DNA]</scope>
    <source>
        <tissue evidence="2">Fresh leaf</tissue>
    </source>
</reference>
<feature type="compositionally biased region" description="Basic and acidic residues" evidence="1">
    <location>
        <begin position="169"/>
        <end position="179"/>
    </location>
</feature>
<organism evidence="2 3">
    <name type="scientific">Punica granatum</name>
    <name type="common">Pomegranate</name>
    <dbReference type="NCBI Taxonomy" id="22663"/>
    <lineage>
        <taxon>Eukaryota</taxon>
        <taxon>Viridiplantae</taxon>
        <taxon>Streptophyta</taxon>
        <taxon>Embryophyta</taxon>
        <taxon>Tracheophyta</taxon>
        <taxon>Spermatophyta</taxon>
        <taxon>Magnoliopsida</taxon>
        <taxon>eudicotyledons</taxon>
        <taxon>Gunneridae</taxon>
        <taxon>Pentapetalae</taxon>
        <taxon>rosids</taxon>
        <taxon>malvids</taxon>
        <taxon>Myrtales</taxon>
        <taxon>Lythraceae</taxon>
        <taxon>Punica</taxon>
    </lineage>
</organism>
<keyword evidence="4" id="KW-1185">Reference proteome</keyword>
<evidence type="ECO:0000256" key="1">
    <source>
        <dbReference type="SAM" id="MobiDB-lite"/>
    </source>
</evidence>
<sequence length="258" mass="28585">MDESFPFDEPHFDASDILVKELAGTLRTSVRIADDHEMADTSDGEEEEEELNDYEGCAITSTQKHLNRYVSFPSPRKTMSPSSSDKEDEESEPALPELFSEEHAPLKLVSAMKGSREKLGAAQRKLKVTWAPDVYDPPPTSVSHVVRRGTKQQKLSRKDKRHGKRGHKGKDFSRGKGSKDCSNGATGKDKKKKKKKQFGQTPPSSSTCYKLLDASNSVMDPKPDQVENLDMGILDTSCGSSFLKISLTKPHYPVAEAL</sequence>
<feature type="region of interest" description="Disordered" evidence="1">
    <location>
        <begin position="68"/>
        <end position="104"/>
    </location>
</feature>
<evidence type="ECO:0000313" key="2">
    <source>
        <dbReference type="EMBL" id="OWM64608.1"/>
    </source>
</evidence>
<accession>A0A218VWL0</accession>
<feature type="compositionally biased region" description="Basic residues" evidence="1">
    <location>
        <begin position="145"/>
        <end position="168"/>
    </location>
</feature>
<feature type="region of interest" description="Disordered" evidence="1">
    <location>
        <begin position="127"/>
        <end position="209"/>
    </location>
</feature>
<reference evidence="4" key="3">
    <citation type="journal article" date="2020" name="Plant Biotechnol. J.">
        <title>The pomegranate (Punica granatum L.) draft genome dissects genetic divergence between soft- and hard-seeded cultivars.</title>
        <authorList>
            <person name="Luo X."/>
            <person name="Li H."/>
            <person name="Wu Z."/>
            <person name="Yao W."/>
            <person name="Zhao P."/>
            <person name="Cao D."/>
            <person name="Yu H."/>
            <person name="Li K."/>
            <person name="Poudel K."/>
            <person name="Zhao D."/>
            <person name="Zhang F."/>
            <person name="Xia X."/>
            <person name="Chen L."/>
            <person name="Wang Q."/>
            <person name="Jing D."/>
            <person name="Cao S."/>
        </authorList>
    </citation>
    <scope>NUCLEOTIDE SEQUENCE [LARGE SCALE GENOMIC DNA]</scope>
</reference>
<evidence type="ECO:0000313" key="7">
    <source>
        <dbReference type="RefSeq" id="XP_031396551.1"/>
    </source>
</evidence>
<evidence type="ECO:0000313" key="6">
    <source>
        <dbReference type="RefSeq" id="XP_031396550.1"/>
    </source>
</evidence>
<feature type="compositionally biased region" description="Polar residues" evidence="1">
    <location>
        <begin position="198"/>
        <end position="209"/>
    </location>
</feature>
<reference evidence="3" key="1">
    <citation type="journal article" date="2017" name="Plant J.">
        <title>The pomegranate (Punica granatum L.) genome and the genomics of punicalagin biosynthesis.</title>
        <authorList>
            <person name="Qin G."/>
            <person name="Xu C."/>
            <person name="Ming R."/>
            <person name="Tang H."/>
            <person name="Guyot R."/>
            <person name="Kramer E.M."/>
            <person name="Hu Y."/>
            <person name="Yi X."/>
            <person name="Qi Y."/>
            <person name="Xu X."/>
            <person name="Gao Z."/>
            <person name="Pan H."/>
            <person name="Jian J."/>
            <person name="Tian Y."/>
            <person name="Yue Z."/>
            <person name="Xu Y."/>
        </authorList>
    </citation>
    <scope>NUCLEOTIDE SEQUENCE [LARGE SCALE GENOMIC DNA]</scope>
    <source>
        <strain evidence="3">cv. Dabenzi</strain>
    </source>
</reference>
<dbReference type="PANTHER" id="PTHR34952:SF2">
    <property type="entry name" value="OS05G0113500 PROTEIN"/>
    <property type="match status" value="1"/>
</dbReference>
<proteinExistence type="predicted"/>
<evidence type="ECO:0000313" key="3">
    <source>
        <dbReference type="Proteomes" id="UP000197138"/>
    </source>
</evidence>
<dbReference type="RefSeq" id="XP_031396549.1">
    <property type="nucleotide sequence ID" value="XM_031540689.1"/>
</dbReference>